<organism evidence="2 3">
    <name type="scientific">Lobosporangium transversale</name>
    <dbReference type="NCBI Taxonomy" id="64571"/>
    <lineage>
        <taxon>Eukaryota</taxon>
        <taxon>Fungi</taxon>
        <taxon>Fungi incertae sedis</taxon>
        <taxon>Mucoromycota</taxon>
        <taxon>Mortierellomycotina</taxon>
        <taxon>Mortierellomycetes</taxon>
        <taxon>Mortierellales</taxon>
        <taxon>Mortierellaceae</taxon>
        <taxon>Lobosporangium</taxon>
    </lineage>
</organism>
<dbReference type="RefSeq" id="XP_021878873.1">
    <property type="nucleotide sequence ID" value="XM_022029003.1"/>
</dbReference>
<evidence type="ECO:0008006" key="4">
    <source>
        <dbReference type="Google" id="ProtNLM"/>
    </source>
</evidence>
<dbReference type="InParanoid" id="A0A1Y2GFM6"/>
<dbReference type="EMBL" id="MCFF01000034">
    <property type="protein sequence ID" value="ORZ09420.1"/>
    <property type="molecule type" value="Genomic_DNA"/>
</dbReference>
<name>A0A1Y2GFM6_9FUNG</name>
<evidence type="ECO:0000256" key="1">
    <source>
        <dbReference type="SAM" id="SignalP"/>
    </source>
</evidence>
<proteinExistence type="predicted"/>
<comment type="caution">
    <text evidence="2">The sequence shown here is derived from an EMBL/GenBank/DDBJ whole genome shotgun (WGS) entry which is preliminary data.</text>
</comment>
<dbReference type="GeneID" id="33570846"/>
<protein>
    <recommendedName>
        <fullName evidence="4">Cyanovirin-N domain-containing protein</fullName>
    </recommendedName>
</protein>
<feature type="signal peptide" evidence="1">
    <location>
        <begin position="1"/>
        <end position="18"/>
    </location>
</feature>
<keyword evidence="3" id="KW-1185">Reference proteome</keyword>
<feature type="chain" id="PRO_5012192351" description="Cyanovirin-N domain-containing protein" evidence="1">
    <location>
        <begin position="19"/>
        <end position="120"/>
    </location>
</feature>
<evidence type="ECO:0000313" key="2">
    <source>
        <dbReference type="EMBL" id="ORZ09420.1"/>
    </source>
</evidence>
<dbReference type="Proteomes" id="UP000193648">
    <property type="component" value="Unassembled WGS sequence"/>
</dbReference>
<dbReference type="AlphaFoldDB" id="A0A1Y2GFM6"/>
<keyword evidence="1" id="KW-0732">Signal</keyword>
<dbReference type="PROSITE" id="PS51257">
    <property type="entry name" value="PROKAR_LIPOPROTEIN"/>
    <property type="match status" value="1"/>
</dbReference>
<gene>
    <name evidence="2" type="ORF">BCR41DRAFT_398860</name>
</gene>
<reference evidence="2 3" key="1">
    <citation type="submission" date="2016-07" db="EMBL/GenBank/DDBJ databases">
        <title>Pervasive Adenine N6-methylation of Active Genes in Fungi.</title>
        <authorList>
            <consortium name="DOE Joint Genome Institute"/>
            <person name="Mondo S.J."/>
            <person name="Dannebaum R.O."/>
            <person name="Kuo R.C."/>
            <person name="Labutti K."/>
            <person name="Haridas S."/>
            <person name="Kuo A."/>
            <person name="Salamov A."/>
            <person name="Ahrendt S.R."/>
            <person name="Lipzen A."/>
            <person name="Sullivan W."/>
            <person name="Andreopoulos W.B."/>
            <person name="Clum A."/>
            <person name="Lindquist E."/>
            <person name="Daum C."/>
            <person name="Ramamoorthy G.K."/>
            <person name="Gryganskyi A."/>
            <person name="Culley D."/>
            <person name="Magnuson J.K."/>
            <person name="James T.Y."/>
            <person name="O'Malley M.A."/>
            <person name="Stajich J.E."/>
            <person name="Spatafora J.W."/>
            <person name="Visel A."/>
            <person name="Grigoriev I.V."/>
        </authorList>
    </citation>
    <scope>NUCLEOTIDE SEQUENCE [LARGE SCALE GENOMIC DNA]</scope>
    <source>
        <strain evidence="2 3">NRRL 3116</strain>
    </source>
</reference>
<sequence>MHLAKALVLLCIAATAMAGSCEQNRFLDWRKGFRSERGKGRMTTSRKALLRCQCGENNDEVDQQWNLNVCSSEFGRNMIYCFRISETHCPIDDQDEIKFERLCLERGNDCFVSTCYIGHH</sequence>
<evidence type="ECO:0000313" key="3">
    <source>
        <dbReference type="Proteomes" id="UP000193648"/>
    </source>
</evidence>
<accession>A0A1Y2GFM6</accession>